<protein>
    <submittedName>
        <fullName evidence="2">Uncharacterized protein</fullName>
    </submittedName>
</protein>
<keyword evidence="1" id="KW-0472">Membrane</keyword>
<organism evidence="2 3">
    <name type="scientific">Niabella ginsenosidivorans</name>
    <dbReference type="NCBI Taxonomy" id="1176587"/>
    <lineage>
        <taxon>Bacteria</taxon>
        <taxon>Pseudomonadati</taxon>
        <taxon>Bacteroidota</taxon>
        <taxon>Chitinophagia</taxon>
        <taxon>Chitinophagales</taxon>
        <taxon>Chitinophagaceae</taxon>
        <taxon>Niabella</taxon>
    </lineage>
</organism>
<feature type="transmembrane region" description="Helical" evidence="1">
    <location>
        <begin position="12"/>
        <end position="34"/>
    </location>
</feature>
<evidence type="ECO:0000313" key="2">
    <source>
        <dbReference type="EMBL" id="ANH80025.1"/>
    </source>
</evidence>
<dbReference type="KEGG" id="nia:A8C56_02655"/>
<evidence type="ECO:0000313" key="3">
    <source>
        <dbReference type="Proteomes" id="UP000077667"/>
    </source>
</evidence>
<reference evidence="2 3" key="1">
    <citation type="submission" date="2016-05" db="EMBL/GenBank/DDBJ databases">
        <title>Niabella ginsenosidivorans BS26 whole genome sequencing.</title>
        <authorList>
            <person name="Im W.T."/>
            <person name="Siddiqi M.Z."/>
        </authorList>
    </citation>
    <scope>NUCLEOTIDE SEQUENCE [LARGE SCALE GENOMIC DNA]</scope>
    <source>
        <strain evidence="2 3">BS26</strain>
    </source>
</reference>
<dbReference type="AlphaFoldDB" id="A0A1A9HY71"/>
<dbReference type="Proteomes" id="UP000077667">
    <property type="component" value="Chromosome"/>
</dbReference>
<accession>A0A1A9HY71</accession>
<gene>
    <name evidence="2" type="ORF">A8C56_02655</name>
</gene>
<evidence type="ECO:0000256" key="1">
    <source>
        <dbReference type="SAM" id="Phobius"/>
    </source>
</evidence>
<name>A0A1A9HY71_9BACT</name>
<proteinExistence type="predicted"/>
<keyword evidence="3" id="KW-1185">Reference proteome</keyword>
<keyword evidence="1" id="KW-1133">Transmembrane helix</keyword>
<keyword evidence="1" id="KW-0812">Transmembrane</keyword>
<dbReference type="EMBL" id="CP015772">
    <property type="protein sequence ID" value="ANH80025.1"/>
    <property type="molecule type" value="Genomic_DNA"/>
</dbReference>
<sequence length="66" mass="8163">MRKTFPVFCGSISSYCFLYDSGILFSLFSFEYIWHFSVFDLFSFPYNFKRQRFFYNALKKIHHLIY</sequence>